<gene>
    <name evidence="1" type="ORF">PODLI_1B008881</name>
</gene>
<dbReference type="EMBL" id="CANTUW010000305">
    <property type="protein sequence ID" value="CAI7935353.1"/>
    <property type="molecule type" value="Genomic_DNA"/>
</dbReference>
<accession>A0AA35QR53</accession>
<name>A0AA35QR53_9SAUR</name>
<dbReference type="Proteomes" id="UP001178461">
    <property type="component" value="Unassembled WGS sequence"/>
</dbReference>
<feature type="non-terminal residue" evidence="1">
    <location>
        <position position="1"/>
    </location>
</feature>
<keyword evidence="2" id="KW-1185">Reference proteome</keyword>
<reference evidence="1" key="1">
    <citation type="submission" date="2022-12" db="EMBL/GenBank/DDBJ databases">
        <authorList>
            <person name="Alioto T."/>
            <person name="Alioto T."/>
            <person name="Gomez Garrido J."/>
        </authorList>
    </citation>
    <scope>NUCLEOTIDE SEQUENCE</scope>
</reference>
<organism evidence="1 2">
    <name type="scientific">Podarcis lilfordi</name>
    <name type="common">Lilford's wall lizard</name>
    <dbReference type="NCBI Taxonomy" id="74358"/>
    <lineage>
        <taxon>Eukaryota</taxon>
        <taxon>Metazoa</taxon>
        <taxon>Chordata</taxon>
        <taxon>Craniata</taxon>
        <taxon>Vertebrata</taxon>
        <taxon>Euteleostomi</taxon>
        <taxon>Lepidosauria</taxon>
        <taxon>Squamata</taxon>
        <taxon>Bifurcata</taxon>
        <taxon>Unidentata</taxon>
        <taxon>Episquamata</taxon>
        <taxon>Laterata</taxon>
        <taxon>Lacertibaenia</taxon>
        <taxon>Lacertidae</taxon>
        <taxon>Podarcis</taxon>
    </lineage>
</organism>
<sequence>RPRGRLGLQSSIHFITRGPGQIEIQGQIYKEITEKKKKKKKLIFSKHFSITNRTSPRPPHLAFFTIKFFSKL</sequence>
<comment type="caution">
    <text evidence="1">The sequence shown here is derived from an EMBL/GenBank/DDBJ whole genome shotgun (WGS) entry which is preliminary data.</text>
</comment>
<proteinExistence type="predicted"/>
<evidence type="ECO:0000313" key="2">
    <source>
        <dbReference type="Proteomes" id="UP001178461"/>
    </source>
</evidence>
<dbReference type="AlphaFoldDB" id="A0AA35QR53"/>
<protein>
    <submittedName>
        <fullName evidence="1">Uncharacterized protein</fullName>
    </submittedName>
</protein>
<evidence type="ECO:0000313" key="1">
    <source>
        <dbReference type="EMBL" id="CAI7935353.1"/>
    </source>
</evidence>